<feature type="region of interest" description="Disordered" evidence="1">
    <location>
        <begin position="425"/>
        <end position="480"/>
    </location>
</feature>
<dbReference type="GO" id="GO:0005085">
    <property type="term" value="F:guanyl-nucleotide exchange factor activity"/>
    <property type="evidence" value="ECO:0007669"/>
    <property type="project" value="TreeGrafter"/>
</dbReference>
<feature type="region of interest" description="Disordered" evidence="1">
    <location>
        <begin position="728"/>
        <end position="757"/>
    </location>
</feature>
<reference evidence="3" key="1">
    <citation type="submission" date="2025-08" db="UniProtKB">
        <authorList>
            <consortium name="Ensembl"/>
        </authorList>
    </citation>
    <scope>IDENTIFICATION</scope>
</reference>
<accession>A0A8C2F1I9</accession>
<dbReference type="InterPro" id="IPR041788">
    <property type="entry name" value="FARP1/FARP2/FRMD7_FERM_C"/>
</dbReference>
<sequence length="793" mass="88249">MSEIEGTYRSLQTPAGTRLGAQYNTGISTLEPGQSLSSAMGAGGKGHNKSLQIRVQGLDDAQEFYELESKADGQTLSSEVFRRINLIESDYFGLEFQNLQMNWVWMEPTKLIVKQVRRKFSFCFVLCLDIRGSWGSLKSVCLYFLSLGPMNTLLRLSVKFFPPDPGQLQEEFTRYLFSLQIKRDLMEGRLNCTENTAALLASHLVQSEIGDYDDIADREFLKINKLLPYQERVQEKILELHRRHIGQTPAESDFQVLEIARKLEMYGVRFHPAADREGTKINLAVAHMGLQVFQGHTKINTFNWSKIRKLSFKRKLFLIKLHPEVHGPHQDTLEFLMGSRDQCKIFWKNCVEHHSFFRLFDQPQPKSKAIFFSRGSSFRYSGRTQKQLVEYVRDIGLKRTPYQRRNSKVCMSTRSLASDVPKQNLSFNDSLRSPVPPSSVTASFHSLHAPSSPMRMETPNQPVHLQQTQQPARAPSPVQQDSIETNFQSTYAFPGATHIQAAGDCSPSFVCVESSSFSARPSQNGNEDSEQVGVGGVSSGAKTGFLTPEAFEAELMRVRQMSYQIPMSNTQLHVSEEYIDDDPAEISFYAGGAEAYYYGFDEESPERFEYGHRISVQPAACALGLEDLNGNANAFTESAFGRSETSSLVNNRSECSSLDNLPLGSVGDSLSLGFGGPDSSSSLRLPGSENLSEASSMFNFPTYSVRSEDSSAMQFNDLVEQLEQLSYPPTATEGSADGSSDSDSDWGSDGGLPPDQNLFFSNPLVSGADLDNFLLECQNLRALGIGETPPGPT</sequence>
<dbReference type="FunFam" id="2.30.29.30:FF:000002">
    <property type="entry name" value="Band 4.1-like protein 5 isoform 1"/>
    <property type="match status" value="1"/>
</dbReference>
<dbReference type="Pfam" id="PF09379">
    <property type="entry name" value="FERM_N"/>
    <property type="match status" value="1"/>
</dbReference>
<dbReference type="SMART" id="SM01196">
    <property type="entry name" value="FERM_C"/>
    <property type="match status" value="1"/>
</dbReference>
<dbReference type="CDD" id="cd13193">
    <property type="entry name" value="FERM_C_FARP1-like"/>
    <property type="match status" value="1"/>
</dbReference>
<dbReference type="SMART" id="SM01195">
    <property type="entry name" value="FA"/>
    <property type="match status" value="1"/>
</dbReference>
<dbReference type="InterPro" id="IPR019749">
    <property type="entry name" value="Band_41_domain"/>
</dbReference>
<evidence type="ECO:0000313" key="3">
    <source>
        <dbReference type="Ensembl" id="ENSCCRP00020048811.1"/>
    </source>
</evidence>
<feature type="compositionally biased region" description="Polar residues" evidence="1">
    <location>
        <begin position="458"/>
        <end position="480"/>
    </location>
</feature>
<dbReference type="PANTHER" id="PTHR45858:SF4">
    <property type="entry name" value="FERM, ARHGEF AND PLECKSTRIN DOMAIN-CONTAINING PROTEIN 2"/>
    <property type="match status" value="1"/>
</dbReference>
<dbReference type="InterPro" id="IPR018979">
    <property type="entry name" value="FERM_N"/>
</dbReference>
<dbReference type="Gene3D" id="2.30.29.30">
    <property type="entry name" value="Pleckstrin-homology domain (PH domain)/Phosphotyrosine-binding domain (PTB)"/>
    <property type="match status" value="1"/>
</dbReference>
<dbReference type="CDD" id="cd14473">
    <property type="entry name" value="FERM_B-lobe"/>
    <property type="match status" value="1"/>
</dbReference>
<dbReference type="SUPFAM" id="SSF54236">
    <property type="entry name" value="Ubiquitin-like"/>
    <property type="match status" value="1"/>
</dbReference>
<dbReference type="InterPro" id="IPR035963">
    <property type="entry name" value="FERM_2"/>
</dbReference>
<dbReference type="Proteomes" id="UP000694701">
    <property type="component" value="Unplaced"/>
</dbReference>
<protein>
    <submittedName>
        <fullName evidence="3">FERM, RhoGEF and pleckstrin domain protein 2</fullName>
    </submittedName>
</protein>
<dbReference type="PROSITE" id="PS50057">
    <property type="entry name" value="FERM_3"/>
    <property type="match status" value="1"/>
</dbReference>
<dbReference type="InterPro" id="IPR019748">
    <property type="entry name" value="FERM_central"/>
</dbReference>
<dbReference type="SUPFAM" id="SSF50729">
    <property type="entry name" value="PH domain-like"/>
    <property type="match status" value="1"/>
</dbReference>
<evidence type="ECO:0000256" key="1">
    <source>
        <dbReference type="SAM" id="MobiDB-lite"/>
    </source>
</evidence>
<dbReference type="InterPro" id="IPR018980">
    <property type="entry name" value="FERM_PH-like_C"/>
</dbReference>
<dbReference type="Pfam" id="PF09380">
    <property type="entry name" value="FERM_C"/>
    <property type="match status" value="1"/>
</dbReference>
<dbReference type="FunFam" id="1.20.80.10:FF:000005">
    <property type="entry name" value="FERM, RhoGEF and pleckstrin domain-containing protein 1"/>
    <property type="match status" value="1"/>
</dbReference>
<dbReference type="PRINTS" id="PR00935">
    <property type="entry name" value="BAND41"/>
</dbReference>
<proteinExistence type="predicted"/>
<dbReference type="FunFam" id="3.10.20.90:FF:000040">
    <property type="entry name" value="FERM, RhoGEF and pleckstrin domain-containing protein"/>
    <property type="match status" value="1"/>
</dbReference>
<dbReference type="InterPro" id="IPR014847">
    <property type="entry name" value="FA"/>
</dbReference>
<organism evidence="3 4">
    <name type="scientific">Cyprinus carpio</name>
    <name type="common">Common carp</name>
    <dbReference type="NCBI Taxonomy" id="7962"/>
    <lineage>
        <taxon>Eukaryota</taxon>
        <taxon>Metazoa</taxon>
        <taxon>Chordata</taxon>
        <taxon>Craniata</taxon>
        <taxon>Vertebrata</taxon>
        <taxon>Euteleostomi</taxon>
        <taxon>Actinopterygii</taxon>
        <taxon>Neopterygii</taxon>
        <taxon>Teleostei</taxon>
        <taxon>Ostariophysi</taxon>
        <taxon>Cypriniformes</taxon>
        <taxon>Cyprinidae</taxon>
        <taxon>Cyprininae</taxon>
        <taxon>Cyprinus</taxon>
    </lineage>
</organism>
<dbReference type="InterPro" id="IPR011993">
    <property type="entry name" value="PH-like_dom_sf"/>
</dbReference>
<dbReference type="InterPro" id="IPR051835">
    <property type="entry name" value="RAC1-GEF"/>
</dbReference>
<dbReference type="Gene3D" id="1.20.80.10">
    <property type="match status" value="1"/>
</dbReference>
<dbReference type="SMART" id="SM00295">
    <property type="entry name" value="B41"/>
    <property type="match status" value="1"/>
</dbReference>
<dbReference type="PANTHER" id="PTHR45858">
    <property type="entry name" value="FERM DOMAIN CONTAINING PROTEIN"/>
    <property type="match status" value="1"/>
</dbReference>
<dbReference type="SUPFAM" id="SSF47031">
    <property type="entry name" value="Second domain of FERM"/>
    <property type="match status" value="1"/>
</dbReference>
<dbReference type="Gene3D" id="3.10.20.90">
    <property type="entry name" value="Phosphatidylinositol 3-kinase Catalytic Subunit, Chain A, domain 1"/>
    <property type="match status" value="1"/>
</dbReference>
<dbReference type="Ensembl" id="ENSCCRT00020053181.1">
    <property type="protein sequence ID" value="ENSCCRP00020048811.1"/>
    <property type="gene ID" value="ENSCCRG00020021660.1"/>
</dbReference>
<dbReference type="InterPro" id="IPR029071">
    <property type="entry name" value="Ubiquitin-like_domsf"/>
</dbReference>
<dbReference type="AlphaFoldDB" id="A0A8C2F1I9"/>
<dbReference type="InterPro" id="IPR014352">
    <property type="entry name" value="FERM/acyl-CoA-bd_prot_sf"/>
</dbReference>
<evidence type="ECO:0000259" key="2">
    <source>
        <dbReference type="PROSITE" id="PS50057"/>
    </source>
</evidence>
<dbReference type="Pfam" id="PF00373">
    <property type="entry name" value="FERM_M"/>
    <property type="match status" value="1"/>
</dbReference>
<name>A0A8C2F1I9_CYPCA</name>
<dbReference type="Pfam" id="PF08736">
    <property type="entry name" value="FA"/>
    <property type="match status" value="1"/>
</dbReference>
<dbReference type="InterPro" id="IPR000299">
    <property type="entry name" value="FERM_domain"/>
</dbReference>
<feature type="domain" description="FERM" evidence="2">
    <location>
        <begin position="51"/>
        <end position="361"/>
    </location>
</feature>
<evidence type="ECO:0000313" key="4">
    <source>
        <dbReference type="Proteomes" id="UP000694701"/>
    </source>
</evidence>